<dbReference type="OrthoDB" id="9781958at2"/>
<dbReference type="SMART" id="SM00418">
    <property type="entry name" value="HTH_ARSR"/>
    <property type="match status" value="1"/>
</dbReference>
<protein>
    <submittedName>
        <fullName evidence="5">Transcriptional regulator</fullName>
    </submittedName>
</protein>
<evidence type="ECO:0000313" key="5">
    <source>
        <dbReference type="EMBL" id="GEM44546.1"/>
    </source>
</evidence>
<dbReference type="GO" id="GO:0003677">
    <property type="term" value="F:DNA binding"/>
    <property type="evidence" value="ECO:0007669"/>
    <property type="project" value="UniProtKB-KW"/>
</dbReference>
<dbReference type="PANTHER" id="PTHR43132:SF2">
    <property type="entry name" value="ARSENICAL RESISTANCE OPERON REPRESSOR ARSR-RELATED"/>
    <property type="match status" value="1"/>
</dbReference>
<reference evidence="5 6" key="1">
    <citation type="submission" date="2019-07" db="EMBL/GenBank/DDBJ databases">
        <title>Whole genome shotgun sequence of Deinococcus cellulosilyticus NBRC 106333.</title>
        <authorList>
            <person name="Hosoyama A."/>
            <person name="Uohara A."/>
            <person name="Ohji S."/>
            <person name="Ichikawa N."/>
        </authorList>
    </citation>
    <scope>NUCLEOTIDE SEQUENCE [LARGE SCALE GENOMIC DNA]</scope>
    <source>
        <strain evidence="5 6">NBRC 106333</strain>
    </source>
</reference>
<keyword evidence="6" id="KW-1185">Reference proteome</keyword>
<dbReference type="RefSeq" id="WP_146881700.1">
    <property type="nucleotide sequence ID" value="NZ_BJXB01000001.1"/>
</dbReference>
<evidence type="ECO:0000256" key="2">
    <source>
        <dbReference type="ARBA" id="ARBA00023125"/>
    </source>
</evidence>
<keyword evidence="1" id="KW-0805">Transcription regulation</keyword>
<keyword evidence="3" id="KW-0804">Transcription</keyword>
<dbReference type="PANTHER" id="PTHR43132">
    <property type="entry name" value="ARSENICAL RESISTANCE OPERON REPRESSOR ARSR-RELATED"/>
    <property type="match status" value="1"/>
</dbReference>
<dbReference type="AlphaFoldDB" id="A0A511MWP5"/>
<proteinExistence type="predicted"/>
<dbReference type="GO" id="GO:0003700">
    <property type="term" value="F:DNA-binding transcription factor activity"/>
    <property type="evidence" value="ECO:0007669"/>
    <property type="project" value="InterPro"/>
</dbReference>
<dbReference type="InterPro" id="IPR001845">
    <property type="entry name" value="HTH_ArsR_DNA-bd_dom"/>
</dbReference>
<dbReference type="InterPro" id="IPR011991">
    <property type="entry name" value="ArsR-like_HTH"/>
</dbReference>
<evidence type="ECO:0000256" key="1">
    <source>
        <dbReference type="ARBA" id="ARBA00023015"/>
    </source>
</evidence>
<dbReference type="Pfam" id="PF12840">
    <property type="entry name" value="HTH_20"/>
    <property type="match status" value="1"/>
</dbReference>
<dbReference type="InterPro" id="IPR051011">
    <property type="entry name" value="Metal_resp_trans_reg"/>
</dbReference>
<feature type="domain" description="HTH arsR-type" evidence="4">
    <location>
        <begin position="18"/>
        <end position="94"/>
    </location>
</feature>
<gene>
    <name evidence="5" type="ORF">DC3_01810</name>
</gene>
<evidence type="ECO:0000259" key="4">
    <source>
        <dbReference type="SMART" id="SM00418"/>
    </source>
</evidence>
<name>A0A511MWP5_DEIC1</name>
<evidence type="ECO:0000256" key="3">
    <source>
        <dbReference type="ARBA" id="ARBA00023163"/>
    </source>
</evidence>
<dbReference type="InterPro" id="IPR036388">
    <property type="entry name" value="WH-like_DNA-bd_sf"/>
</dbReference>
<dbReference type="SUPFAM" id="SSF46785">
    <property type="entry name" value="Winged helix' DNA-binding domain"/>
    <property type="match status" value="1"/>
</dbReference>
<dbReference type="Proteomes" id="UP000321306">
    <property type="component" value="Unassembled WGS sequence"/>
</dbReference>
<evidence type="ECO:0000313" key="6">
    <source>
        <dbReference type="Proteomes" id="UP000321306"/>
    </source>
</evidence>
<accession>A0A511MWP5</accession>
<dbReference type="EMBL" id="BJXB01000001">
    <property type="protein sequence ID" value="GEM44546.1"/>
    <property type="molecule type" value="Genomic_DNA"/>
</dbReference>
<dbReference type="CDD" id="cd00090">
    <property type="entry name" value="HTH_ARSR"/>
    <property type="match status" value="1"/>
</dbReference>
<comment type="caution">
    <text evidence="5">The sequence shown here is derived from an EMBL/GenBank/DDBJ whole genome shotgun (WGS) entry which is preliminary data.</text>
</comment>
<sequence>MIIARNKTLVVEGEEALKVLSALNSDTRLLILSLLSHRAMNVSALTEALGLPHSTVNFNLKQLEDAGLLNIQYMPGTRGRQKMISKNYDEILLKLPGVAIEADQDVVEVSMPIGNYKKFEVKPTCGLASESKYIGLIDDPRSFYEPEHVYAQLIWFRTGFVEYDFPNNLPYGSVATEVEISMEICSEAPEYDLDWPSDITLWVNGTEVGTWTSPADFGGVKAKLTPAWWSLDQTTHGLLKRWRITSEGAYIDGEKISAVTTTDLKIEEANHVEVRIGVKPDARHPGGLNLFGRRFGNYEQDVIMRTRYAFREGERPYKIK</sequence>
<keyword evidence="2" id="KW-0238">DNA-binding</keyword>
<dbReference type="Gene3D" id="1.10.10.10">
    <property type="entry name" value="Winged helix-like DNA-binding domain superfamily/Winged helix DNA-binding domain"/>
    <property type="match status" value="1"/>
</dbReference>
<organism evidence="5 6">
    <name type="scientific">Deinococcus cellulosilyticus (strain DSM 18568 / NBRC 106333 / KACC 11606 / 5516J-15)</name>
    <dbReference type="NCBI Taxonomy" id="1223518"/>
    <lineage>
        <taxon>Bacteria</taxon>
        <taxon>Thermotogati</taxon>
        <taxon>Deinococcota</taxon>
        <taxon>Deinococci</taxon>
        <taxon>Deinococcales</taxon>
        <taxon>Deinococcaceae</taxon>
        <taxon>Deinococcus</taxon>
    </lineage>
</organism>
<dbReference type="InterPro" id="IPR036390">
    <property type="entry name" value="WH_DNA-bd_sf"/>
</dbReference>